<accession>A0A8B7XXA9</accession>
<dbReference type="Proteomes" id="UP000694845">
    <property type="component" value="Unplaced"/>
</dbReference>
<dbReference type="InterPro" id="IPR043502">
    <property type="entry name" value="DNA/RNA_pol_sf"/>
</dbReference>
<proteinExistence type="predicted"/>
<dbReference type="PANTHER" id="PTHR47331">
    <property type="entry name" value="PHD-TYPE DOMAIN-CONTAINING PROTEIN"/>
    <property type="match status" value="1"/>
</dbReference>
<dbReference type="OrthoDB" id="10051210at2759"/>
<keyword evidence="1" id="KW-1185">Reference proteome</keyword>
<evidence type="ECO:0000313" key="2">
    <source>
        <dbReference type="RefSeq" id="XP_022085513.1"/>
    </source>
</evidence>
<protein>
    <submittedName>
        <fullName evidence="2">Uncharacterized protein LOC110976501</fullName>
    </submittedName>
</protein>
<dbReference type="PANTHER" id="PTHR47331:SF5">
    <property type="entry name" value="RIBONUCLEASE H"/>
    <property type="match status" value="1"/>
</dbReference>
<gene>
    <name evidence="2" type="primary">LOC110976501</name>
</gene>
<dbReference type="AlphaFoldDB" id="A0A8B7XXA9"/>
<dbReference type="KEGG" id="aplc:110976501"/>
<sequence length="419" mass="47577">MVPVQNCEVGMLIGYNCPQALAPRDTITGQDDEPFAIKTDLGWTIVGYDDSSSNLINNLIGVLLRYREHPEAIMCDIEKMFHQFQVNKDDRDYLRFLWWEGGDLGNEPKEYRMKVHLFGAASSPGCANYGLKHLASQHENEFPSAAVFIKRNFYVDDGLKSTETEDEARKLVVEARELCARGGMRLHKFVSNSRAVIEDIPSDERSAGVKDVNLKKNDLPMERALGIKWCVESDMFHFHIETKDQTPTRRGILSTVASIYDPLGFLAPFVLIGKGVLQEMCHNGVSWDDPLPDDLRPRWEKWKNDLLNLKQIQIPGCYKPNDFGKVIAVELHHFSDASTRGYGQCSYLRFIGEDKAHCTLVSGKARVAHIKVVTIPRLELTAAVVSVQMSHMLKKELELVIDREYFWTDSQVVLGYILQ</sequence>
<dbReference type="SUPFAM" id="SSF56672">
    <property type="entry name" value="DNA/RNA polymerases"/>
    <property type="match status" value="1"/>
</dbReference>
<organism evidence="1 2">
    <name type="scientific">Acanthaster planci</name>
    <name type="common">Crown-of-thorns starfish</name>
    <dbReference type="NCBI Taxonomy" id="133434"/>
    <lineage>
        <taxon>Eukaryota</taxon>
        <taxon>Metazoa</taxon>
        <taxon>Echinodermata</taxon>
        <taxon>Eleutherozoa</taxon>
        <taxon>Asterozoa</taxon>
        <taxon>Asteroidea</taxon>
        <taxon>Valvatacea</taxon>
        <taxon>Valvatida</taxon>
        <taxon>Acanthasteridae</taxon>
        <taxon>Acanthaster</taxon>
    </lineage>
</organism>
<dbReference type="InterPro" id="IPR008042">
    <property type="entry name" value="Retrotrans_Pao"/>
</dbReference>
<name>A0A8B7XXA9_ACAPL</name>
<evidence type="ECO:0000313" key="1">
    <source>
        <dbReference type="Proteomes" id="UP000694845"/>
    </source>
</evidence>
<dbReference type="RefSeq" id="XP_022085513.1">
    <property type="nucleotide sequence ID" value="XM_022229821.1"/>
</dbReference>
<reference evidence="2" key="1">
    <citation type="submission" date="2025-08" db="UniProtKB">
        <authorList>
            <consortium name="RefSeq"/>
        </authorList>
    </citation>
    <scope>IDENTIFICATION</scope>
</reference>
<dbReference type="OMA" id="KIWRANI"/>
<dbReference type="GeneID" id="110976501"/>
<dbReference type="Pfam" id="PF05380">
    <property type="entry name" value="Peptidase_A17"/>
    <property type="match status" value="1"/>
</dbReference>